<dbReference type="PANTHER" id="PTHR12311:SF7">
    <property type="entry name" value="ACTIVATOR OF BASAL TRANSCRIPTION 1"/>
    <property type="match status" value="1"/>
</dbReference>
<feature type="compositionally biased region" description="Basic and acidic residues" evidence="2">
    <location>
        <begin position="1"/>
        <end position="10"/>
    </location>
</feature>
<dbReference type="AlphaFoldDB" id="A0A8J5QYN0"/>
<evidence type="ECO:0008006" key="5">
    <source>
        <dbReference type="Google" id="ProtNLM"/>
    </source>
</evidence>
<dbReference type="GO" id="GO:0005730">
    <property type="term" value="C:nucleolus"/>
    <property type="evidence" value="ECO:0007669"/>
    <property type="project" value="TreeGrafter"/>
</dbReference>
<dbReference type="CDD" id="cd12263">
    <property type="entry name" value="RRM_ABT1_like"/>
    <property type="match status" value="1"/>
</dbReference>
<proteinExistence type="predicted"/>
<dbReference type="GO" id="GO:0003723">
    <property type="term" value="F:RNA binding"/>
    <property type="evidence" value="ECO:0007669"/>
    <property type="project" value="UniProtKB-KW"/>
</dbReference>
<dbReference type="InterPro" id="IPR034353">
    <property type="entry name" value="ABT1/ESF2_RRM"/>
</dbReference>
<dbReference type="Proteomes" id="UP000729913">
    <property type="component" value="Unassembled WGS sequence"/>
</dbReference>
<name>A0A8J5QYN0_9HYME</name>
<dbReference type="InterPro" id="IPR039119">
    <property type="entry name" value="ABT1/Esf2"/>
</dbReference>
<reference evidence="3" key="1">
    <citation type="submission" date="2020-03" db="EMBL/GenBank/DDBJ databases">
        <authorList>
            <person name="Chebbi M.A."/>
            <person name="Drezen J.M."/>
        </authorList>
    </citation>
    <scope>NUCLEOTIDE SEQUENCE</scope>
    <source>
        <tissue evidence="3">Whole body</tissue>
    </source>
</reference>
<feature type="compositionally biased region" description="Basic and acidic residues" evidence="2">
    <location>
        <begin position="17"/>
        <end position="28"/>
    </location>
</feature>
<gene>
    <name evidence="3" type="ORF">G9C98_002809</name>
</gene>
<dbReference type="OrthoDB" id="287393at2759"/>
<evidence type="ECO:0000313" key="3">
    <source>
        <dbReference type="EMBL" id="KAG8041516.1"/>
    </source>
</evidence>
<dbReference type="GO" id="GO:0000472">
    <property type="term" value="P:endonucleolytic cleavage to generate mature 5'-end of SSU-rRNA from (SSU-rRNA, 5.8S rRNA, LSU-rRNA)"/>
    <property type="evidence" value="ECO:0007669"/>
    <property type="project" value="TreeGrafter"/>
</dbReference>
<reference evidence="3" key="2">
    <citation type="submission" date="2021-04" db="EMBL/GenBank/DDBJ databases">
        <title>Genome-wide patterns of bracovirus chromosomal integration into multiple host tissues during parasitism.</title>
        <authorList>
            <person name="Chebbi M.A.C."/>
        </authorList>
    </citation>
    <scope>NUCLEOTIDE SEQUENCE</scope>
    <source>
        <tissue evidence="3">Whole body</tissue>
    </source>
</reference>
<dbReference type="GO" id="GO:0000447">
    <property type="term" value="P:endonucleolytic cleavage in ITS1 to separate SSU-rRNA from 5.8S rRNA and LSU-rRNA from tricistronic rRNA transcript (SSU-rRNA, 5.8S rRNA, LSU-rRNA)"/>
    <property type="evidence" value="ECO:0007669"/>
    <property type="project" value="TreeGrafter"/>
</dbReference>
<keyword evidence="1" id="KW-0694">RNA-binding</keyword>
<sequence length="240" mass="28434">MEDLEDKNSEDSQSEFLNKEVDDNEEKKNVKKKKNKPGIVYLSQIPKYMNCAILKNLLSVHGEIGRVYLQLAPKDEQAKSKAVKKDSKEKKNIRTPRIFTEGWVEFESKRAAKFVANNLNGQAIGTRKGRRFYDVLWNIKYLPRFKWIHLSERLAYEKAVHKQRLRTEISQAKRESTFFSYNLDRSKKLKLKEQKGEISNFVMPEIKQRETEMEIVEKKKKNKKQNNVENDRKTFLKSIF</sequence>
<evidence type="ECO:0000256" key="2">
    <source>
        <dbReference type="SAM" id="MobiDB-lite"/>
    </source>
</evidence>
<keyword evidence="4" id="KW-1185">Reference proteome</keyword>
<comment type="caution">
    <text evidence="3">The sequence shown here is derived from an EMBL/GenBank/DDBJ whole genome shotgun (WGS) entry which is preliminary data.</text>
</comment>
<accession>A0A8J5QYN0</accession>
<feature type="region of interest" description="Disordered" evidence="2">
    <location>
        <begin position="1"/>
        <end position="33"/>
    </location>
</feature>
<dbReference type="EMBL" id="JAAOIC020000016">
    <property type="protein sequence ID" value="KAG8041516.1"/>
    <property type="molecule type" value="Genomic_DNA"/>
</dbReference>
<dbReference type="GO" id="GO:0000480">
    <property type="term" value="P:endonucleolytic cleavage in 5'-ETS of tricistronic rRNA transcript (SSU-rRNA, 5.8S rRNA, LSU-rRNA)"/>
    <property type="evidence" value="ECO:0007669"/>
    <property type="project" value="TreeGrafter"/>
</dbReference>
<evidence type="ECO:0000313" key="4">
    <source>
        <dbReference type="Proteomes" id="UP000729913"/>
    </source>
</evidence>
<dbReference type="GO" id="GO:0034462">
    <property type="term" value="P:small-subunit processome assembly"/>
    <property type="evidence" value="ECO:0007669"/>
    <property type="project" value="TreeGrafter"/>
</dbReference>
<dbReference type="PANTHER" id="PTHR12311">
    <property type="entry name" value="ACTIVATOR OF BASAL TRANSCRIPTION 1"/>
    <property type="match status" value="1"/>
</dbReference>
<evidence type="ECO:0000256" key="1">
    <source>
        <dbReference type="ARBA" id="ARBA00022884"/>
    </source>
</evidence>
<protein>
    <recommendedName>
        <fullName evidence="5">Activator of basal transcription 1</fullName>
    </recommendedName>
</protein>
<organism evidence="3 4">
    <name type="scientific">Cotesia typhae</name>
    <dbReference type="NCBI Taxonomy" id="2053667"/>
    <lineage>
        <taxon>Eukaryota</taxon>
        <taxon>Metazoa</taxon>
        <taxon>Ecdysozoa</taxon>
        <taxon>Arthropoda</taxon>
        <taxon>Hexapoda</taxon>
        <taxon>Insecta</taxon>
        <taxon>Pterygota</taxon>
        <taxon>Neoptera</taxon>
        <taxon>Endopterygota</taxon>
        <taxon>Hymenoptera</taxon>
        <taxon>Apocrita</taxon>
        <taxon>Ichneumonoidea</taxon>
        <taxon>Braconidae</taxon>
        <taxon>Microgastrinae</taxon>
        <taxon>Cotesia</taxon>
    </lineage>
</organism>